<dbReference type="InterPro" id="IPR050661">
    <property type="entry name" value="BglG_antiterminators"/>
</dbReference>
<keyword evidence="2" id="KW-0804">Transcription</keyword>
<dbReference type="Proteomes" id="UP000831495">
    <property type="component" value="Chromosome"/>
</dbReference>
<accession>A0ABY4P908</accession>
<feature type="domain" description="Mga helix-turn-helix" evidence="3">
    <location>
        <begin position="79"/>
        <end position="161"/>
    </location>
</feature>
<dbReference type="EMBL" id="CP093366">
    <property type="protein sequence ID" value="UQS82219.1"/>
    <property type="molecule type" value="Genomic_DNA"/>
</dbReference>
<dbReference type="PANTHER" id="PTHR30185">
    <property type="entry name" value="CRYPTIC BETA-GLUCOSIDE BGL OPERON ANTITERMINATOR"/>
    <property type="match status" value="1"/>
</dbReference>
<dbReference type="Pfam" id="PF05043">
    <property type="entry name" value="Mga"/>
    <property type="match status" value="1"/>
</dbReference>
<reference evidence="4" key="1">
    <citation type="journal article" date="2022" name="Int. J. Syst. Evol. Microbiol.">
        <title>Apilactobacillus apisilvae sp. nov., Nicolia spurrieriana gen. nov. sp. nov., Bombilactobacillus folatiphilus sp. nov. and Bombilactobacillus thymidiniphilus sp. nov., four new lactic acid bacterial isolates from stingless bees Tetragonula carbonaria and Austroplebeia australis.</title>
        <authorList>
            <person name="Oliphant S.A."/>
            <person name="Watson-Haigh N.S."/>
            <person name="Sumby K.M."/>
            <person name="Gardner J."/>
            <person name="Groom S."/>
            <person name="Jiranek V."/>
        </authorList>
    </citation>
    <scope>NUCLEOTIDE SEQUENCE</scope>
    <source>
        <strain evidence="4">SG4_D2</strain>
    </source>
</reference>
<dbReference type="InterPro" id="IPR007737">
    <property type="entry name" value="Mga_HTH"/>
</dbReference>
<dbReference type="InterPro" id="IPR036388">
    <property type="entry name" value="WH-like_DNA-bd_sf"/>
</dbReference>
<sequence length="477" mass="55500">MRYEDLLKTKEAKEVTLVKLLINAGGTMDAKAMYQQLHLSKKSLENYIEETAQTLQDFAPACQLTYNGVTLTFQKPPELSLKALEQKIYLSSSKYQILLTLFKKQELNLIVLAQDLSMSESSISRKIKELNVSLQEFSLRIWQGKLCGDESQIRYFYFNLFWGLEQGFDQITPSEQHIIQDLTRGLQLTLTETTRRKLLLWLRITKKRINNPQINFGAFAQQFQPFQKEPLYQKLRPLMQRINSFYALELRPEETMLHFAFFQSMGILEQTDFVQHQATTGAKTLVDHCNERLFHQIAQFYDQPHIEPDLQTKCLYYLTQMHMKLYFFQGDFEIYNLKIVDQLDHNLYLNGIKQHAQYLSAIMQSELQLQTSSSVQKMTLVRYASIIMIVDLAIRHTIRLGVALNLEGAFQEEAAQILALQLKNLNGVQVETFNAKHQYDLVITNTQLQLDAPIYQITEVNSAYDLSEVKRLIHKLA</sequence>
<evidence type="ECO:0000256" key="1">
    <source>
        <dbReference type="ARBA" id="ARBA00023015"/>
    </source>
</evidence>
<dbReference type="RefSeq" id="WP_249514489.1">
    <property type="nucleotide sequence ID" value="NZ_CP093366.1"/>
</dbReference>
<keyword evidence="5" id="KW-1185">Reference proteome</keyword>
<name>A0ABY4P908_9LACO</name>
<organism evidence="4 5">
    <name type="scientific">Bombilactobacillus folatiphilus</name>
    <dbReference type="NCBI Taxonomy" id="2923362"/>
    <lineage>
        <taxon>Bacteria</taxon>
        <taxon>Bacillati</taxon>
        <taxon>Bacillota</taxon>
        <taxon>Bacilli</taxon>
        <taxon>Lactobacillales</taxon>
        <taxon>Lactobacillaceae</taxon>
        <taxon>Bombilactobacillus</taxon>
    </lineage>
</organism>
<proteinExistence type="predicted"/>
<keyword evidence="1" id="KW-0805">Transcription regulation</keyword>
<evidence type="ECO:0000259" key="3">
    <source>
        <dbReference type="Pfam" id="PF05043"/>
    </source>
</evidence>
<dbReference type="Gene3D" id="1.10.10.10">
    <property type="entry name" value="Winged helix-like DNA-binding domain superfamily/Winged helix DNA-binding domain"/>
    <property type="match status" value="1"/>
</dbReference>
<gene>
    <name evidence="4" type="ORF">MOO45_00550</name>
</gene>
<evidence type="ECO:0000313" key="5">
    <source>
        <dbReference type="Proteomes" id="UP000831495"/>
    </source>
</evidence>
<evidence type="ECO:0000313" key="4">
    <source>
        <dbReference type="EMBL" id="UQS82219.1"/>
    </source>
</evidence>
<dbReference type="PANTHER" id="PTHR30185:SF18">
    <property type="entry name" value="TRANSCRIPTIONAL REGULATOR MTLR"/>
    <property type="match status" value="1"/>
</dbReference>
<evidence type="ECO:0000256" key="2">
    <source>
        <dbReference type="ARBA" id="ARBA00023163"/>
    </source>
</evidence>
<protein>
    <submittedName>
        <fullName evidence="4">Helix-turn-helix domain-containing protein</fullName>
    </submittedName>
</protein>